<reference evidence="2" key="1">
    <citation type="submission" date="2018-04" db="EMBL/GenBank/DDBJ databases">
        <authorList>
            <person name="Cornet L."/>
        </authorList>
    </citation>
    <scope>NUCLEOTIDE SEQUENCE [LARGE SCALE GENOMIC DNA]</scope>
</reference>
<dbReference type="Proteomes" id="UP000249081">
    <property type="component" value="Unassembled WGS sequence"/>
</dbReference>
<dbReference type="AlphaFoldDB" id="A0A2W4YF90"/>
<sequence length="93" mass="10688">MYGSLQNLMLSTMQNMPATAVGMSATELWYTDRRAYTITRISKSGKTFWMTQDKNIGDFEIRVYFSKSKDKWISKGGFTVLVGIHDPYTDPNF</sequence>
<proteinExistence type="predicted"/>
<accession>A0A2W4YF90</accession>
<organism evidence="1 2">
    <name type="scientific">Shackletoniella antarctica</name>
    <dbReference type="NCBI Taxonomy" id="268115"/>
    <lineage>
        <taxon>Bacteria</taxon>
        <taxon>Bacillati</taxon>
        <taxon>Cyanobacteriota</taxon>
        <taxon>Cyanophyceae</taxon>
        <taxon>Oculatellales</taxon>
        <taxon>Oculatellaceae</taxon>
        <taxon>Shackletoniella</taxon>
    </lineage>
</organism>
<comment type="caution">
    <text evidence="1">The sequence shown here is derived from an EMBL/GenBank/DDBJ whole genome shotgun (WGS) entry which is preliminary data.</text>
</comment>
<dbReference type="EMBL" id="QBMN01000060">
    <property type="protein sequence ID" value="PZO41778.1"/>
    <property type="molecule type" value="Genomic_DNA"/>
</dbReference>
<evidence type="ECO:0000313" key="2">
    <source>
        <dbReference type="Proteomes" id="UP000249081"/>
    </source>
</evidence>
<gene>
    <name evidence="1" type="ORF">DCF17_10290</name>
</gene>
<reference evidence="1 2" key="2">
    <citation type="submission" date="2018-06" db="EMBL/GenBank/DDBJ databases">
        <title>Metagenomic assembly of (sub)arctic Cyanobacteria and their associated microbiome from non-axenic cultures.</title>
        <authorList>
            <person name="Baurain D."/>
        </authorList>
    </citation>
    <scope>NUCLEOTIDE SEQUENCE [LARGE SCALE GENOMIC DNA]</scope>
    <source>
        <strain evidence="1">ULC041bin1</strain>
    </source>
</reference>
<protein>
    <submittedName>
        <fullName evidence="1">Uncharacterized protein</fullName>
    </submittedName>
</protein>
<name>A0A2W4YF90_9CYAN</name>
<evidence type="ECO:0000313" key="1">
    <source>
        <dbReference type="EMBL" id="PZO41778.1"/>
    </source>
</evidence>